<dbReference type="NCBIfam" id="TIGR00231">
    <property type="entry name" value="small_GTP"/>
    <property type="match status" value="1"/>
</dbReference>
<keyword evidence="7 10" id="KW-0460">Magnesium</keyword>
<evidence type="ECO:0000256" key="11">
    <source>
        <dbReference type="RuleBase" id="RU003313"/>
    </source>
</evidence>
<keyword evidence="4 10" id="KW-0479">Metal-binding</keyword>
<feature type="binding site" evidence="10">
    <location>
        <position position="240"/>
    </location>
    <ligand>
        <name>Mg(2+)</name>
        <dbReference type="ChEBI" id="CHEBI:18420"/>
    </ligand>
</feature>
<comment type="function">
    <text evidence="10">Exhibits a very high intrinsic GTPase hydrolysis rate. Involved in the addition of a carboxymethylaminomethyl (cmnm) group at the wobble position (U34) of certain tRNAs, forming tRNA-cmnm(5)s(2)U34.</text>
</comment>
<dbReference type="InterPro" id="IPR004520">
    <property type="entry name" value="GTPase_MnmE"/>
</dbReference>
<feature type="binding site" evidence="10">
    <location>
        <position position="236"/>
    </location>
    <ligand>
        <name>K(+)</name>
        <dbReference type="ChEBI" id="CHEBI:29103"/>
    </ligand>
</feature>
<evidence type="ECO:0000256" key="5">
    <source>
        <dbReference type="ARBA" id="ARBA00022741"/>
    </source>
</evidence>
<feature type="binding site" evidence="10">
    <location>
        <position position="26"/>
    </location>
    <ligand>
        <name>(6S)-5-formyl-5,6,7,8-tetrahydrofolate</name>
        <dbReference type="ChEBI" id="CHEBI:57457"/>
    </ligand>
</feature>
<keyword evidence="3 10" id="KW-0819">tRNA processing</keyword>
<reference evidence="13 14" key="1">
    <citation type="submission" date="2017-05" db="EMBL/GenBank/DDBJ databases">
        <title>Vagococcus spp. assemblies.</title>
        <authorList>
            <person name="Gulvik C.A."/>
        </authorList>
    </citation>
    <scope>NUCLEOTIDE SEQUENCE [LARGE SCALE GENOMIC DNA]</scope>
    <source>
        <strain evidence="13 14">SS1995</strain>
    </source>
</reference>
<dbReference type="Pfam" id="PF01926">
    <property type="entry name" value="MMR_HSR1"/>
    <property type="match status" value="1"/>
</dbReference>
<feature type="binding site" evidence="10">
    <location>
        <position position="129"/>
    </location>
    <ligand>
        <name>(6S)-5-formyl-5,6,7,8-tetrahydrofolate</name>
        <dbReference type="ChEBI" id="CHEBI:57457"/>
    </ligand>
</feature>
<dbReference type="Gene3D" id="1.20.120.430">
    <property type="entry name" value="tRNA modification GTPase MnmE domain 2"/>
    <property type="match status" value="1"/>
</dbReference>
<dbReference type="InterPro" id="IPR027417">
    <property type="entry name" value="P-loop_NTPase"/>
</dbReference>
<keyword evidence="9 10" id="KW-0342">GTP-binding</keyword>
<evidence type="ECO:0000313" key="13">
    <source>
        <dbReference type="EMBL" id="RST97140.1"/>
    </source>
</evidence>
<dbReference type="GO" id="GO:0046872">
    <property type="term" value="F:metal ion binding"/>
    <property type="evidence" value="ECO:0007669"/>
    <property type="project" value="UniProtKB-KW"/>
</dbReference>
<organism evidence="13 14">
    <name type="scientific">Vagococcus vulneris</name>
    <dbReference type="NCBI Taxonomy" id="1977869"/>
    <lineage>
        <taxon>Bacteria</taxon>
        <taxon>Bacillati</taxon>
        <taxon>Bacillota</taxon>
        <taxon>Bacilli</taxon>
        <taxon>Lactobacillales</taxon>
        <taxon>Enterococcaceae</taxon>
        <taxon>Vagococcus</taxon>
    </lineage>
</organism>
<comment type="similarity">
    <text evidence="1 10 11">Belongs to the TRAFAC class TrmE-Era-EngA-EngB-Septin-like GTPase superfamily. TrmE GTPase family.</text>
</comment>
<keyword evidence="5 10" id="KW-0547">Nucleotide-binding</keyword>
<feature type="domain" description="TrmE-type G" evidence="12">
    <location>
        <begin position="226"/>
        <end position="385"/>
    </location>
</feature>
<feature type="binding site" evidence="10">
    <location>
        <position position="464"/>
    </location>
    <ligand>
        <name>(6S)-5-formyl-5,6,7,8-tetrahydrofolate</name>
        <dbReference type="ChEBI" id="CHEBI:57457"/>
    </ligand>
</feature>
<dbReference type="InterPro" id="IPR005225">
    <property type="entry name" value="Small_GTP-bd"/>
</dbReference>
<dbReference type="InterPro" id="IPR027266">
    <property type="entry name" value="TrmE/GcvT-like"/>
</dbReference>
<dbReference type="GO" id="GO:0002098">
    <property type="term" value="P:tRNA wobble uridine modification"/>
    <property type="evidence" value="ECO:0007669"/>
    <property type="project" value="TreeGrafter"/>
</dbReference>
<dbReference type="InterPro" id="IPR006073">
    <property type="entry name" value="GTP-bd"/>
</dbReference>
<dbReference type="CDD" id="cd14858">
    <property type="entry name" value="TrmE_N"/>
    <property type="match status" value="1"/>
</dbReference>
<comment type="subcellular location">
    <subcellularLocation>
        <location evidence="10">Cytoplasm</location>
    </subcellularLocation>
</comment>
<feature type="binding site" evidence="10">
    <location>
        <position position="261"/>
    </location>
    <ligand>
        <name>Mg(2+)</name>
        <dbReference type="ChEBI" id="CHEBI:18420"/>
    </ligand>
</feature>
<dbReference type="FunFam" id="3.40.50.300:FF:000494">
    <property type="entry name" value="tRNA modification GTPase MnmE"/>
    <property type="match status" value="1"/>
</dbReference>
<comment type="subunit">
    <text evidence="10">Homodimer. Heterotetramer of two MnmE and two MnmG subunits.</text>
</comment>
<feature type="binding site" evidence="10">
    <location>
        <position position="257"/>
    </location>
    <ligand>
        <name>K(+)</name>
        <dbReference type="ChEBI" id="CHEBI:29103"/>
    </ligand>
</feature>
<keyword evidence="14" id="KW-1185">Reference proteome</keyword>
<dbReference type="HAMAP" id="MF_00379">
    <property type="entry name" value="GTPase_MnmE"/>
    <property type="match status" value="1"/>
</dbReference>
<comment type="cofactor">
    <cofactor evidence="10">
        <name>K(+)</name>
        <dbReference type="ChEBI" id="CHEBI:29103"/>
    </cofactor>
    <text evidence="10">Binds 1 potassium ion per subunit.</text>
</comment>
<comment type="caution">
    <text evidence="13">The sequence shown here is derived from an EMBL/GenBank/DDBJ whole genome shotgun (WGS) entry which is preliminary data.</text>
</comment>
<accession>A0A429ZU24</accession>
<dbReference type="FunFam" id="3.30.1360.120:FF:000003">
    <property type="entry name" value="tRNA modification GTPase MnmE"/>
    <property type="match status" value="1"/>
</dbReference>
<dbReference type="GO" id="GO:0003924">
    <property type="term" value="F:GTPase activity"/>
    <property type="evidence" value="ECO:0007669"/>
    <property type="project" value="UniProtKB-UniRule"/>
</dbReference>
<dbReference type="Gene3D" id="3.30.1360.120">
    <property type="entry name" value="Probable tRNA modification gtpase trme, domain 1"/>
    <property type="match status" value="1"/>
</dbReference>
<dbReference type="GO" id="GO:0005525">
    <property type="term" value="F:GTP binding"/>
    <property type="evidence" value="ECO:0007669"/>
    <property type="project" value="UniProtKB-UniRule"/>
</dbReference>
<feature type="binding site" evidence="10">
    <location>
        <begin position="280"/>
        <end position="283"/>
    </location>
    <ligand>
        <name>GTP</name>
        <dbReference type="ChEBI" id="CHEBI:37565"/>
    </ligand>
</feature>
<dbReference type="AlphaFoldDB" id="A0A429ZU24"/>
<dbReference type="InterPro" id="IPR031168">
    <property type="entry name" value="G_TrmE"/>
</dbReference>
<evidence type="ECO:0000313" key="14">
    <source>
        <dbReference type="Proteomes" id="UP000287857"/>
    </source>
</evidence>
<proteinExistence type="inferred from homology"/>
<dbReference type="GO" id="GO:0030488">
    <property type="term" value="P:tRNA methylation"/>
    <property type="evidence" value="ECO:0007669"/>
    <property type="project" value="TreeGrafter"/>
</dbReference>
<dbReference type="PROSITE" id="PS51709">
    <property type="entry name" value="G_TRME"/>
    <property type="match status" value="1"/>
</dbReference>
<evidence type="ECO:0000256" key="1">
    <source>
        <dbReference type="ARBA" id="ARBA00011043"/>
    </source>
</evidence>
<feature type="binding site" evidence="10">
    <location>
        <position position="90"/>
    </location>
    <ligand>
        <name>(6S)-5-formyl-5,6,7,8-tetrahydrofolate</name>
        <dbReference type="ChEBI" id="CHEBI:57457"/>
    </ligand>
</feature>
<evidence type="ECO:0000256" key="7">
    <source>
        <dbReference type="ARBA" id="ARBA00022842"/>
    </source>
</evidence>
<dbReference type="Gene3D" id="3.40.50.300">
    <property type="entry name" value="P-loop containing nucleotide triphosphate hydrolases"/>
    <property type="match status" value="1"/>
</dbReference>
<dbReference type="RefSeq" id="WP_125984640.1">
    <property type="nucleotide sequence ID" value="NZ_NGJS01000019.1"/>
</dbReference>
<keyword evidence="2 10" id="KW-0963">Cytoplasm</keyword>
<dbReference type="Pfam" id="PF10396">
    <property type="entry name" value="TrmE_N"/>
    <property type="match status" value="1"/>
</dbReference>
<feature type="binding site" evidence="10">
    <location>
        <begin position="255"/>
        <end position="261"/>
    </location>
    <ligand>
        <name>GTP</name>
        <dbReference type="ChEBI" id="CHEBI:37565"/>
    </ligand>
</feature>
<dbReference type="PANTHER" id="PTHR42714">
    <property type="entry name" value="TRNA MODIFICATION GTPASE GTPBP3"/>
    <property type="match status" value="1"/>
</dbReference>
<sequence>MNITKEFDTIAAISTPPGEGAISIVRLSGSEAIKIADKVSYYKEKSLLGAPSHTIHYGHVKDPETDQVLDEVMYSIMREPKTFTKEDVVEINCHGGMVVANQILQLLLRQGARLAEPGEFTKRAFLNGRVDLSQAEAVMDLIQAKTDESMTLAVKQLDGRLSQLVHDLRQSILEGLAQVEVNIDYPEYDDVEEMTSQILRDRAEEVSILISQLLQTATQGKILREGLSTAIIGRPNVGKSSLLNYLLQEDKAIVTDIAGTTRDVIEEYVNVRGVPLKLVDTAGIRETDDVVERIGVERSRQAINEADLVLLVLNQSEELTEMDRELLTLTAGMHRIILLNKMDLPSRLTRDDLSNYVTNEELLNISVMSSQGIDLLEQTIKETFFAASGEGKDATYISNTRHIALLEQAKQALSEVLEGLDVGMPVDLVQIDMTRAWELLGEITGESVQDELVTQLFSQFCLGK</sequence>
<dbReference type="PANTHER" id="PTHR42714:SF2">
    <property type="entry name" value="TRNA MODIFICATION GTPASE GTPBP3, MITOCHONDRIAL"/>
    <property type="match status" value="1"/>
</dbReference>
<evidence type="ECO:0000256" key="3">
    <source>
        <dbReference type="ARBA" id="ARBA00022694"/>
    </source>
</evidence>
<dbReference type="CDD" id="cd04164">
    <property type="entry name" value="trmE"/>
    <property type="match status" value="1"/>
</dbReference>
<dbReference type="SUPFAM" id="SSF52540">
    <property type="entry name" value="P-loop containing nucleoside triphosphate hydrolases"/>
    <property type="match status" value="1"/>
</dbReference>
<evidence type="ECO:0000256" key="8">
    <source>
        <dbReference type="ARBA" id="ARBA00022958"/>
    </source>
</evidence>
<gene>
    <name evidence="10" type="primary">mnmE</name>
    <name evidence="10" type="synonym">trmE</name>
    <name evidence="13" type="ORF">CBF37_10185</name>
</gene>
<evidence type="ECO:0000256" key="9">
    <source>
        <dbReference type="ARBA" id="ARBA00023134"/>
    </source>
</evidence>
<keyword evidence="8 10" id="KW-0630">Potassium</keyword>
<dbReference type="InterPro" id="IPR027368">
    <property type="entry name" value="MnmE_dom2"/>
</dbReference>
<dbReference type="GO" id="GO:0042802">
    <property type="term" value="F:identical protein binding"/>
    <property type="evidence" value="ECO:0007669"/>
    <property type="project" value="UniProtKB-ARBA"/>
</dbReference>
<dbReference type="Pfam" id="PF12631">
    <property type="entry name" value="MnmE_helical"/>
    <property type="match status" value="1"/>
</dbReference>
<dbReference type="OrthoDB" id="9805918at2"/>
<dbReference type="GO" id="GO:0005829">
    <property type="term" value="C:cytosol"/>
    <property type="evidence" value="ECO:0007669"/>
    <property type="project" value="TreeGrafter"/>
</dbReference>
<evidence type="ECO:0000256" key="10">
    <source>
        <dbReference type="HAMAP-Rule" id="MF_00379"/>
    </source>
</evidence>
<evidence type="ECO:0000256" key="4">
    <source>
        <dbReference type="ARBA" id="ARBA00022723"/>
    </source>
</evidence>
<comment type="caution">
    <text evidence="10">Lacks conserved residue(s) required for the propagation of feature annotation.</text>
</comment>
<evidence type="ECO:0000259" key="12">
    <source>
        <dbReference type="PROSITE" id="PS51709"/>
    </source>
</evidence>
<evidence type="ECO:0000256" key="6">
    <source>
        <dbReference type="ARBA" id="ARBA00022801"/>
    </source>
</evidence>
<keyword evidence="6 10" id="KW-0378">Hydrolase</keyword>
<dbReference type="InterPro" id="IPR025867">
    <property type="entry name" value="MnmE_helical"/>
</dbReference>
<feature type="binding site" evidence="10">
    <location>
        <position position="255"/>
    </location>
    <ligand>
        <name>K(+)</name>
        <dbReference type="ChEBI" id="CHEBI:29103"/>
    </ligand>
</feature>
<evidence type="ECO:0000256" key="2">
    <source>
        <dbReference type="ARBA" id="ARBA00022490"/>
    </source>
</evidence>
<name>A0A429ZU24_9ENTE</name>
<dbReference type="NCBIfam" id="NF003661">
    <property type="entry name" value="PRK05291.1-3"/>
    <property type="match status" value="1"/>
</dbReference>
<feature type="binding site" evidence="10">
    <location>
        <position position="260"/>
    </location>
    <ligand>
        <name>K(+)</name>
        <dbReference type="ChEBI" id="CHEBI:29103"/>
    </ligand>
</feature>
<feature type="binding site" evidence="10">
    <location>
        <begin position="236"/>
        <end position="241"/>
    </location>
    <ligand>
        <name>GTP</name>
        <dbReference type="ChEBI" id="CHEBI:37565"/>
    </ligand>
</feature>
<dbReference type="EC" id="3.6.-.-" evidence="10"/>
<dbReference type="NCBIfam" id="TIGR00450">
    <property type="entry name" value="mnmE_trmE_thdF"/>
    <property type="match status" value="1"/>
</dbReference>
<dbReference type="Proteomes" id="UP000287857">
    <property type="component" value="Unassembled WGS sequence"/>
</dbReference>
<protein>
    <recommendedName>
        <fullName evidence="10">tRNA modification GTPase MnmE</fullName>
        <ecNumber evidence="10">3.6.-.-</ecNumber>
    </recommendedName>
</protein>
<dbReference type="InterPro" id="IPR018948">
    <property type="entry name" value="GTP-bd_TrmE_N"/>
</dbReference>
<dbReference type="EMBL" id="NGJS01000019">
    <property type="protein sequence ID" value="RST97140.1"/>
    <property type="molecule type" value="Genomic_DNA"/>
</dbReference>
<dbReference type="SUPFAM" id="SSF116878">
    <property type="entry name" value="TrmE connector domain"/>
    <property type="match status" value="1"/>
</dbReference>